<sequence>MLAIAIDQSTLMVNVMPLSRASSLPQGFCYALRFTSPLSPPPNLSIMPPHHSSSFESAVPETPDSSYVFSEQVGHLLRKAYQRHMAIFQQNVGDSQLTAVQFVTLCAVRDHGPSSLTELVKATAVDQATIRGIVERLKARELITLEPDPQDRRKVIVGLSEAGDRLVQQTVPCAGKITELTLSNLNPAERVAVLFLLRKMIDDPQD</sequence>
<dbReference type="Gene3D" id="1.10.10.10">
    <property type="entry name" value="Winged helix-like DNA-binding domain superfamily/Winged helix DNA-binding domain"/>
    <property type="match status" value="1"/>
</dbReference>
<comment type="caution">
    <text evidence="5">The sequence shown here is derived from an EMBL/GenBank/DDBJ whole genome shotgun (WGS) entry which is preliminary data.</text>
</comment>
<evidence type="ECO:0000256" key="2">
    <source>
        <dbReference type="ARBA" id="ARBA00023125"/>
    </source>
</evidence>
<keyword evidence="1" id="KW-0805">Transcription regulation</keyword>
<evidence type="ECO:0000313" key="5">
    <source>
        <dbReference type="EMBL" id="KAF2394972.1"/>
    </source>
</evidence>
<evidence type="ECO:0000256" key="3">
    <source>
        <dbReference type="ARBA" id="ARBA00023163"/>
    </source>
</evidence>
<dbReference type="InterPro" id="IPR000835">
    <property type="entry name" value="HTH_MarR-typ"/>
</dbReference>
<dbReference type="PROSITE" id="PS50995">
    <property type="entry name" value="HTH_MARR_2"/>
    <property type="match status" value="1"/>
</dbReference>
<evidence type="ECO:0000256" key="1">
    <source>
        <dbReference type="ARBA" id="ARBA00023015"/>
    </source>
</evidence>
<feature type="domain" description="HTH marR-type" evidence="4">
    <location>
        <begin position="70"/>
        <end position="202"/>
    </location>
</feature>
<dbReference type="EMBL" id="JAAAXX010000001">
    <property type="protein sequence ID" value="KAF2394972.1"/>
    <property type="molecule type" value="Genomic_DNA"/>
</dbReference>
<keyword evidence="2" id="KW-0238">DNA-binding</keyword>
<dbReference type="InterPro" id="IPR036388">
    <property type="entry name" value="WH-like_DNA-bd_sf"/>
</dbReference>
<dbReference type="Pfam" id="PF01047">
    <property type="entry name" value="MarR"/>
    <property type="match status" value="1"/>
</dbReference>
<dbReference type="PANTHER" id="PTHR42756">
    <property type="entry name" value="TRANSCRIPTIONAL REGULATOR, MARR"/>
    <property type="match status" value="1"/>
</dbReference>
<dbReference type="SUPFAM" id="SSF46785">
    <property type="entry name" value="Winged helix' DNA-binding domain"/>
    <property type="match status" value="1"/>
</dbReference>
<gene>
    <name evidence="5" type="ORF">FX983_02955</name>
</gene>
<accession>A0A6L5C491</accession>
<evidence type="ECO:0000259" key="4">
    <source>
        <dbReference type="PROSITE" id="PS50995"/>
    </source>
</evidence>
<organism evidence="5 6">
    <name type="scientific">Pseudomonas frederiksbergensis</name>
    <dbReference type="NCBI Taxonomy" id="104087"/>
    <lineage>
        <taxon>Bacteria</taxon>
        <taxon>Pseudomonadati</taxon>
        <taxon>Pseudomonadota</taxon>
        <taxon>Gammaproteobacteria</taxon>
        <taxon>Pseudomonadales</taxon>
        <taxon>Pseudomonadaceae</taxon>
        <taxon>Pseudomonas</taxon>
    </lineage>
</organism>
<dbReference type="GO" id="GO:0003700">
    <property type="term" value="F:DNA-binding transcription factor activity"/>
    <property type="evidence" value="ECO:0007669"/>
    <property type="project" value="InterPro"/>
</dbReference>
<dbReference type="AlphaFoldDB" id="A0A6L5C491"/>
<dbReference type="Proteomes" id="UP000475265">
    <property type="component" value="Unassembled WGS sequence"/>
</dbReference>
<keyword evidence="3" id="KW-0804">Transcription</keyword>
<name>A0A6L5C491_9PSED</name>
<evidence type="ECO:0000313" key="6">
    <source>
        <dbReference type="Proteomes" id="UP000475265"/>
    </source>
</evidence>
<dbReference type="InterPro" id="IPR036390">
    <property type="entry name" value="WH_DNA-bd_sf"/>
</dbReference>
<proteinExistence type="predicted"/>
<protein>
    <submittedName>
        <fullName evidence="5">HTH-type transcriptional repressor NicR</fullName>
    </submittedName>
</protein>
<dbReference type="SMART" id="SM00347">
    <property type="entry name" value="HTH_MARR"/>
    <property type="match status" value="1"/>
</dbReference>
<dbReference type="PANTHER" id="PTHR42756:SF1">
    <property type="entry name" value="TRANSCRIPTIONAL REPRESSOR OF EMRAB OPERON"/>
    <property type="match status" value="1"/>
</dbReference>
<reference evidence="5 6" key="1">
    <citation type="submission" date="2019-12" db="EMBL/GenBank/DDBJ databases">
        <title>Endophytic bacteria associated with Panax ginseng seedlings.</title>
        <authorList>
            <person name="Park J.M."/>
            <person name="Shin R."/>
            <person name="Jo S.H."/>
        </authorList>
    </citation>
    <scope>NUCLEOTIDE SEQUENCE [LARGE SCALE GENOMIC DNA]</scope>
    <source>
        <strain evidence="5 6">PgKB32</strain>
    </source>
</reference>
<dbReference type="GO" id="GO:0003677">
    <property type="term" value="F:DNA binding"/>
    <property type="evidence" value="ECO:0007669"/>
    <property type="project" value="UniProtKB-KW"/>
</dbReference>